<feature type="active site" evidence="1">
    <location>
        <position position="584"/>
    </location>
</feature>
<dbReference type="PROSITE" id="PS50234">
    <property type="entry name" value="VWFA"/>
    <property type="match status" value="1"/>
</dbReference>
<dbReference type="InterPro" id="IPR002035">
    <property type="entry name" value="VWF_A"/>
</dbReference>
<protein>
    <submittedName>
        <fullName evidence="5">Lysophospholipase L1-like esterase</fullName>
    </submittedName>
</protein>
<comment type="caution">
    <text evidence="5">The sequence shown here is derived from an EMBL/GenBank/DDBJ whole genome shotgun (WGS) entry which is preliminary data.</text>
</comment>
<proteinExistence type="predicted"/>
<dbReference type="InterPro" id="IPR013830">
    <property type="entry name" value="SGNH_hydro"/>
</dbReference>
<dbReference type="PANTHER" id="PTHR37981">
    <property type="entry name" value="LIPASE 2"/>
    <property type="match status" value="1"/>
</dbReference>
<feature type="disulfide bond" evidence="2">
    <location>
        <begin position="411"/>
        <end position="439"/>
    </location>
</feature>
<dbReference type="EMBL" id="JAUSRG010000006">
    <property type="protein sequence ID" value="MDP9905603.1"/>
    <property type="molecule type" value="Genomic_DNA"/>
</dbReference>
<dbReference type="EMBL" id="JAUSTF010000001">
    <property type="protein sequence ID" value="MDQ0178657.1"/>
    <property type="molecule type" value="Genomic_DNA"/>
</dbReference>
<feature type="disulfide bond" evidence="2">
    <location>
        <begin position="502"/>
        <end position="561"/>
    </location>
</feature>
<keyword evidence="3" id="KW-0472">Membrane</keyword>
<reference evidence="5 7" key="1">
    <citation type="submission" date="2023-07" db="EMBL/GenBank/DDBJ databases">
        <title>Sorghum-associated microbial communities from plants grown in Nebraska, USA.</title>
        <authorList>
            <person name="Schachtman D."/>
        </authorList>
    </citation>
    <scope>NUCLEOTIDE SEQUENCE</scope>
    <source>
        <strain evidence="5">DS1006</strain>
        <strain evidence="6 7">DS1016</strain>
    </source>
</reference>
<name>A0AAW8DCT9_9MICC</name>
<feature type="domain" description="VWFA" evidence="4">
    <location>
        <begin position="1"/>
        <end position="175"/>
    </location>
</feature>
<dbReference type="GO" id="GO:0016788">
    <property type="term" value="F:hydrolase activity, acting on ester bonds"/>
    <property type="evidence" value="ECO:0007669"/>
    <property type="project" value="InterPro"/>
</dbReference>
<keyword evidence="3" id="KW-0812">Transmembrane</keyword>
<dbReference type="SMART" id="SM00327">
    <property type="entry name" value="VWA"/>
    <property type="match status" value="1"/>
</dbReference>
<dbReference type="SUPFAM" id="SSF53300">
    <property type="entry name" value="vWA-like"/>
    <property type="match status" value="1"/>
</dbReference>
<dbReference type="Pfam" id="PF13472">
    <property type="entry name" value="Lipase_GDSL_2"/>
    <property type="match status" value="1"/>
</dbReference>
<feature type="disulfide bond" evidence="2">
    <location>
        <begin position="335"/>
        <end position="357"/>
    </location>
</feature>
<evidence type="ECO:0000313" key="5">
    <source>
        <dbReference type="EMBL" id="MDP9905603.1"/>
    </source>
</evidence>
<dbReference type="Gene3D" id="3.40.50.410">
    <property type="entry name" value="von Willebrand factor, type A domain"/>
    <property type="match status" value="1"/>
</dbReference>
<keyword evidence="2" id="KW-1015">Disulfide bond</keyword>
<dbReference type="SUPFAM" id="SSF52266">
    <property type="entry name" value="SGNH hydrolase"/>
    <property type="match status" value="1"/>
</dbReference>
<evidence type="ECO:0000259" key="4">
    <source>
        <dbReference type="PROSITE" id="PS50234"/>
    </source>
</evidence>
<feature type="transmembrane region" description="Helical" evidence="3">
    <location>
        <begin position="735"/>
        <end position="754"/>
    </location>
</feature>
<dbReference type="InterPro" id="IPR037460">
    <property type="entry name" value="SEST-like"/>
</dbReference>
<keyword evidence="3" id="KW-1133">Transmembrane helix</keyword>
<evidence type="ECO:0000313" key="7">
    <source>
        <dbReference type="Proteomes" id="UP001230951"/>
    </source>
</evidence>
<dbReference type="GO" id="GO:0006629">
    <property type="term" value="P:lipid metabolic process"/>
    <property type="evidence" value="ECO:0007669"/>
    <property type="project" value="TreeGrafter"/>
</dbReference>
<dbReference type="Proteomes" id="UP001242995">
    <property type="component" value="Unassembled WGS sequence"/>
</dbReference>
<dbReference type="AlphaFoldDB" id="A0AAW8DCT9"/>
<dbReference type="InterPro" id="IPR036514">
    <property type="entry name" value="SGNH_hydro_sf"/>
</dbReference>
<feature type="active site" description="Nucleophile" evidence="1">
    <location>
        <position position="310"/>
    </location>
</feature>
<evidence type="ECO:0000313" key="8">
    <source>
        <dbReference type="Proteomes" id="UP001242995"/>
    </source>
</evidence>
<dbReference type="PANTHER" id="PTHR37981:SF1">
    <property type="entry name" value="SGNH HYDROLASE-TYPE ESTERASE DOMAIN-CONTAINING PROTEIN"/>
    <property type="match status" value="1"/>
</dbReference>
<accession>A0AAW8DCT9</accession>
<evidence type="ECO:0000256" key="2">
    <source>
        <dbReference type="PIRSR" id="PIRSR637460-2"/>
    </source>
</evidence>
<sequence length="774" mass="80803">MSDQDSSGKVKIAAAKSAILQQLQEVPPTARVGLMTFPAASGSSKSGCTPAHLQLPVANSSVAEMGTILGALPAPDGGTPTSDAMLQAAQYLKNEGLTDATIVLVSDGESNCGGNPCDTAKQLRSDNIHIAVNTVGFNISDQGQKELQCVASAAGGTYVDAQDSSKLNQVLKEQFGSGLQISVSAPTGPVPMLNESFGVAVTVTEATGHSAANVQLTVRDTDPTAGTYVNRPVMSLGNFGPGTSLKTDWLIHPPTNPKLDKSTYRVSVTADGTAAMTKDFSVTYSHEQPTGADLQGSLKDFKNILVLGDSYSSGEGAGDATRPYFREGNNQDIACHRTKNQYANWLFSPEQVRILACSGAVSRNVYEQGQHNEQSQLAQLKDMLASGYRPDAIFLSITGNDIGFGDIANGCAWSAIKAVGSDAKDIATLQPLTNPLASCAASKVSGAAYTAVGVLVDKVPDSVATVLERTSQVFDNVAPTPPIIVLKYPELLAREPNEPLKCGGIQPFQLEILGNAFRDFSALQTRLNDKVSAGVAAAAAKGIHAYIAGTDTSIPPGHNLCSSDPWFVPATAYGASVGSPEMLHPNVAGHKAIAAKLNTWAGQFGTQLKPASTSLGASPTWKSATLQWWPTASEITVPLNQPGAVSVGQDIHGKTIIHVTGGAPLTGTTIYVHSSPIVLGHVQLDEDGNGSLDVDLNSTDITPGNHTLDALGTAVNGQAVVGSVPVTIPQPFPTVFWILGLIGLSMLVWAVIIFRRRQPPFLGTDPDVHSSADK</sequence>
<dbReference type="Pfam" id="PF00092">
    <property type="entry name" value="VWA"/>
    <property type="match status" value="1"/>
</dbReference>
<dbReference type="InterPro" id="IPR036465">
    <property type="entry name" value="vWFA_dom_sf"/>
</dbReference>
<organism evidence="5 8">
    <name type="scientific">Arthrobacter bambusae</name>
    <dbReference type="NCBI Taxonomy" id="1338426"/>
    <lineage>
        <taxon>Bacteria</taxon>
        <taxon>Bacillati</taxon>
        <taxon>Actinomycetota</taxon>
        <taxon>Actinomycetes</taxon>
        <taxon>Micrococcales</taxon>
        <taxon>Micrococcaceae</taxon>
        <taxon>Arthrobacter</taxon>
    </lineage>
</organism>
<evidence type="ECO:0000256" key="3">
    <source>
        <dbReference type="SAM" id="Phobius"/>
    </source>
</evidence>
<gene>
    <name evidence="5" type="ORF">J2S90_002574</name>
    <name evidence="6" type="ORF">J2S93_000064</name>
</gene>
<evidence type="ECO:0000313" key="6">
    <source>
        <dbReference type="EMBL" id="MDQ0178657.1"/>
    </source>
</evidence>
<dbReference type="Gene3D" id="3.40.50.1110">
    <property type="entry name" value="SGNH hydrolase"/>
    <property type="match status" value="1"/>
</dbReference>
<keyword evidence="7" id="KW-1185">Reference proteome</keyword>
<evidence type="ECO:0000256" key="1">
    <source>
        <dbReference type="PIRSR" id="PIRSR637460-1"/>
    </source>
</evidence>
<dbReference type="Proteomes" id="UP001230951">
    <property type="component" value="Unassembled WGS sequence"/>
</dbReference>